<dbReference type="PANTHER" id="PTHR10857">
    <property type="entry name" value="COPINE"/>
    <property type="match status" value="1"/>
</dbReference>
<evidence type="ECO:0000259" key="3">
    <source>
        <dbReference type="PROSITE" id="PS50004"/>
    </source>
</evidence>
<dbReference type="Pfam" id="PF07002">
    <property type="entry name" value="Copine"/>
    <property type="match status" value="1"/>
</dbReference>
<evidence type="ECO:0000256" key="2">
    <source>
        <dbReference type="ARBA" id="ARBA00022737"/>
    </source>
</evidence>
<dbReference type="SMART" id="SM00239">
    <property type="entry name" value="C2"/>
    <property type="match status" value="2"/>
</dbReference>
<feature type="domain" description="C2" evidence="3">
    <location>
        <begin position="1"/>
        <end position="119"/>
    </location>
</feature>
<proteinExistence type="inferred from homology"/>
<accession>A0ABP0EYT7</accession>
<dbReference type="EMBL" id="CAWYQH010000001">
    <property type="protein sequence ID" value="CAK8672653.1"/>
    <property type="molecule type" value="Genomic_DNA"/>
</dbReference>
<dbReference type="PROSITE" id="PS50004">
    <property type="entry name" value="C2"/>
    <property type="match status" value="2"/>
</dbReference>
<dbReference type="InterPro" id="IPR037768">
    <property type="entry name" value="C2B_Copine"/>
</dbReference>
<dbReference type="Proteomes" id="UP001642483">
    <property type="component" value="Unassembled WGS sequence"/>
</dbReference>
<dbReference type="InterPro" id="IPR000008">
    <property type="entry name" value="C2_dom"/>
</dbReference>
<gene>
    <name evidence="4" type="ORF">CVLEPA_LOCUS2350</name>
</gene>
<dbReference type="Gene3D" id="3.40.50.410">
    <property type="entry name" value="von Willebrand factor, type A domain"/>
    <property type="match status" value="1"/>
</dbReference>
<evidence type="ECO:0000313" key="5">
    <source>
        <dbReference type="Proteomes" id="UP001642483"/>
    </source>
</evidence>
<feature type="domain" description="C2" evidence="3">
    <location>
        <begin position="127"/>
        <end position="253"/>
    </location>
</feature>
<dbReference type="CDD" id="cd04047">
    <property type="entry name" value="C2B_Copine"/>
    <property type="match status" value="1"/>
</dbReference>
<keyword evidence="5" id="KW-1185">Reference proteome</keyword>
<dbReference type="PANTHER" id="PTHR10857:SF102">
    <property type="entry name" value="C2 DOMAIN-CONTAINING PROTEIN"/>
    <property type="match status" value="1"/>
</dbReference>
<keyword evidence="2" id="KW-0677">Repeat</keyword>
<sequence length="533" mass="59591">MSRGVSACVTKVELTISCTNLLNTDVTSKSDPLCVLLLHDSKSQKWHEVARTERVKNELSPNFSKKIDIDYFFEEVQKLRFVIYDIDNKTIDLSDDDFLGQVECTLGQIVSQKTFNSGLFNKDNKRPAGKGAITIHAEEVTDNRIVTMSFHATHLDKKDFLGKSDPYLEIWRKNSDGTWTLAHRTEVVKNDLNPRWKPFVVSVQALCEGDMAREIKFVCNDWDSDGSHDLIGEFFTTLQEIQEGSKQKQFQCINPKKKAKKSSYKHSGTVVLSECKVERKYSFLDFVFGGLQLNFTVGIDFTGSNGDPRSPDSLHFMNPRTPNEYLQALLAVGAVVQDYDSDKLYPALGFGAKLPMNNQVSHEFALNFQPNNPYCQGIDGIVEAYKQAVSQIQLWGPTNISPIINHVARFAAKAQSETCPQNYFILLILTDGVITDMNETRTAIVSASHLPMSIIIVGVGNADFSAMEMLDGDDGVLRAPTGQPVIRDIVQFVPYRKFKKASSLALAKAVLAEVPTQVTQYYKSRNMVPGKPS</sequence>
<dbReference type="InterPro" id="IPR045052">
    <property type="entry name" value="Copine"/>
</dbReference>
<reference evidence="4 5" key="1">
    <citation type="submission" date="2024-02" db="EMBL/GenBank/DDBJ databases">
        <authorList>
            <person name="Daric V."/>
            <person name="Darras S."/>
        </authorList>
    </citation>
    <scope>NUCLEOTIDE SEQUENCE [LARGE SCALE GENOMIC DNA]</scope>
</reference>
<comment type="similarity">
    <text evidence="1">Belongs to the copine family.</text>
</comment>
<dbReference type="Gene3D" id="2.60.40.150">
    <property type="entry name" value="C2 domain"/>
    <property type="match status" value="2"/>
</dbReference>
<name>A0ABP0EYT7_CLALP</name>
<dbReference type="InterPro" id="IPR010734">
    <property type="entry name" value="Copine_C"/>
</dbReference>
<dbReference type="CDD" id="cd04048">
    <property type="entry name" value="C2A_Copine"/>
    <property type="match status" value="1"/>
</dbReference>
<dbReference type="SUPFAM" id="SSF49562">
    <property type="entry name" value="C2 domain (Calcium/lipid-binding domain, CaLB)"/>
    <property type="match status" value="2"/>
</dbReference>
<evidence type="ECO:0000256" key="1">
    <source>
        <dbReference type="ARBA" id="ARBA00009048"/>
    </source>
</evidence>
<dbReference type="InterPro" id="IPR002035">
    <property type="entry name" value="VWF_A"/>
</dbReference>
<evidence type="ECO:0000313" key="4">
    <source>
        <dbReference type="EMBL" id="CAK8672653.1"/>
    </source>
</evidence>
<comment type="caution">
    <text evidence="4">The sequence shown here is derived from an EMBL/GenBank/DDBJ whole genome shotgun (WGS) entry which is preliminary data.</text>
</comment>
<dbReference type="Pfam" id="PF00168">
    <property type="entry name" value="C2"/>
    <property type="match status" value="2"/>
</dbReference>
<dbReference type="InterPro" id="IPR036465">
    <property type="entry name" value="vWFA_dom_sf"/>
</dbReference>
<dbReference type="InterPro" id="IPR035892">
    <property type="entry name" value="C2_domain_sf"/>
</dbReference>
<dbReference type="SMART" id="SM00327">
    <property type="entry name" value="VWA"/>
    <property type="match status" value="1"/>
</dbReference>
<organism evidence="4 5">
    <name type="scientific">Clavelina lepadiformis</name>
    <name type="common">Light-bulb sea squirt</name>
    <name type="synonym">Ascidia lepadiformis</name>
    <dbReference type="NCBI Taxonomy" id="159417"/>
    <lineage>
        <taxon>Eukaryota</taxon>
        <taxon>Metazoa</taxon>
        <taxon>Chordata</taxon>
        <taxon>Tunicata</taxon>
        <taxon>Ascidiacea</taxon>
        <taxon>Aplousobranchia</taxon>
        <taxon>Clavelinidae</taxon>
        <taxon>Clavelina</taxon>
    </lineage>
</organism>
<dbReference type="CDD" id="cd01459">
    <property type="entry name" value="vWA_copine_like"/>
    <property type="match status" value="1"/>
</dbReference>
<dbReference type="SUPFAM" id="SSF53300">
    <property type="entry name" value="vWA-like"/>
    <property type="match status" value="1"/>
</dbReference>
<protein>
    <recommendedName>
        <fullName evidence="3">C2 domain-containing protein</fullName>
    </recommendedName>
</protein>